<sequence length="74" mass="8029">MTPQDRQKFATLATMIRGAILALGYAVDDIEQGRWSPAELRNLAASVDKLGEQLRGSTASGNNRVVVDSVRADR</sequence>
<reference evidence="1 2" key="1">
    <citation type="submission" date="2022-11" db="EMBL/GenBank/DDBJ databases">
        <title>Draft genome sequence of Saccharopolyspora sp. WRP15-2 isolated from rhizosphere soils of wild rice in Thailand.</title>
        <authorList>
            <person name="Duangmal K."/>
            <person name="Kammanee S."/>
            <person name="Muangham S."/>
        </authorList>
    </citation>
    <scope>NUCLEOTIDE SEQUENCE [LARGE SCALE GENOMIC DNA]</scope>
    <source>
        <strain evidence="1 2">WRP15-2</strain>
    </source>
</reference>
<name>A0ABT4UXU1_9PSEU</name>
<gene>
    <name evidence="1" type="ORF">OU415_13875</name>
</gene>
<protein>
    <submittedName>
        <fullName evidence="1">Uncharacterized protein</fullName>
    </submittedName>
</protein>
<accession>A0ABT4UXU1</accession>
<dbReference type="EMBL" id="JAQGLA010000016">
    <property type="protein sequence ID" value="MDA3626530.1"/>
    <property type="molecule type" value="Genomic_DNA"/>
</dbReference>
<evidence type="ECO:0000313" key="1">
    <source>
        <dbReference type="EMBL" id="MDA3626530.1"/>
    </source>
</evidence>
<dbReference type="Proteomes" id="UP001210380">
    <property type="component" value="Unassembled WGS sequence"/>
</dbReference>
<proteinExistence type="predicted"/>
<organism evidence="1 2">
    <name type="scientific">Saccharopolyspora oryzae</name>
    <dbReference type="NCBI Taxonomy" id="2997343"/>
    <lineage>
        <taxon>Bacteria</taxon>
        <taxon>Bacillati</taxon>
        <taxon>Actinomycetota</taxon>
        <taxon>Actinomycetes</taxon>
        <taxon>Pseudonocardiales</taxon>
        <taxon>Pseudonocardiaceae</taxon>
        <taxon>Saccharopolyspora</taxon>
    </lineage>
</organism>
<evidence type="ECO:0000313" key="2">
    <source>
        <dbReference type="Proteomes" id="UP001210380"/>
    </source>
</evidence>
<comment type="caution">
    <text evidence="1">The sequence shown here is derived from an EMBL/GenBank/DDBJ whole genome shotgun (WGS) entry which is preliminary data.</text>
</comment>
<dbReference type="RefSeq" id="WP_270949131.1">
    <property type="nucleotide sequence ID" value="NZ_JAQGLA010000016.1"/>
</dbReference>
<keyword evidence="2" id="KW-1185">Reference proteome</keyword>